<dbReference type="GO" id="GO:0006325">
    <property type="term" value="P:chromatin organization"/>
    <property type="evidence" value="ECO:0007669"/>
    <property type="project" value="UniProtKB-KW"/>
</dbReference>
<feature type="region of interest" description="Disordered" evidence="2">
    <location>
        <begin position="169"/>
        <end position="203"/>
    </location>
</feature>
<dbReference type="Pfam" id="PF00856">
    <property type="entry name" value="SET"/>
    <property type="match status" value="1"/>
</dbReference>
<dbReference type="RefSeq" id="XP_004182097.1">
    <property type="nucleotide sequence ID" value="XM_004182049.1"/>
</dbReference>
<evidence type="ECO:0000313" key="4">
    <source>
        <dbReference type="EMBL" id="CCH62578.1"/>
    </source>
</evidence>
<dbReference type="Proteomes" id="UP000002866">
    <property type="component" value="Chromosome 8"/>
</dbReference>
<dbReference type="STRING" id="1071380.I2H876"/>
<evidence type="ECO:0000256" key="1">
    <source>
        <dbReference type="ARBA" id="ARBA00022853"/>
    </source>
</evidence>
<dbReference type="InParanoid" id="I2H876"/>
<dbReference type="InterPro" id="IPR001214">
    <property type="entry name" value="SET_dom"/>
</dbReference>
<evidence type="ECO:0000256" key="2">
    <source>
        <dbReference type="SAM" id="MobiDB-lite"/>
    </source>
</evidence>
<dbReference type="GeneID" id="14497735"/>
<dbReference type="SUPFAM" id="SSF82199">
    <property type="entry name" value="SET domain"/>
    <property type="match status" value="1"/>
</dbReference>
<dbReference type="GO" id="GO:0034967">
    <property type="term" value="C:Set3 complex"/>
    <property type="evidence" value="ECO:0007669"/>
    <property type="project" value="TreeGrafter"/>
</dbReference>
<dbReference type="SUPFAM" id="SSF57903">
    <property type="entry name" value="FYVE/PHD zinc finger"/>
    <property type="match status" value="1"/>
</dbReference>
<dbReference type="SMART" id="SM00317">
    <property type="entry name" value="SET"/>
    <property type="match status" value="1"/>
</dbReference>
<feature type="compositionally biased region" description="Polar residues" evidence="2">
    <location>
        <begin position="191"/>
        <end position="202"/>
    </location>
</feature>
<evidence type="ECO:0000313" key="5">
    <source>
        <dbReference type="Proteomes" id="UP000002866"/>
    </source>
</evidence>
<evidence type="ECO:0000259" key="3">
    <source>
        <dbReference type="PROSITE" id="PS50280"/>
    </source>
</evidence>
<dbReference type="InterPro" id="IPR046341">
    <property type="entry name" value="SET_dom_sf"/>
</dbReference>
<feature type="compositionally biased region" description="Low complexity" evidence="2">
    <location>
        <begin position="169"/>
        <end position="181"/>
    </location>
</feature>
<name>I2H876_HENB6</name>
<dbReference type="HOGENOM" id="CLU_370527_0_0_1"/>
<feature type="compositionally biased region" description="Low complexity" evidence="2">
    <location>
        <begin position="316"/>
        <end position="328"/>
    </location>
</feature>
<dbReference type="InterPro" id="IPR011011">
    <property type="entry name" value="Znf_FYVE_PHD"/>
</dbReference>
<feature type="domain" description="SET" evidence="3">
    <location>
        <begin position="518"/>
        <end position="651"/>
    </location>
</feature>
<gene>
    <name evidence="4" type="primary">TBLA0H02940</name>
    <name evidence="4" type="ORF">TBLA_0H02940</name>
</gene>
<dbReference type="eggNOG" id="KOG1844">
    <property type="taxonomic scope" value="Eukaryota"/>
</dbReference>
<protein>
    <recommendedName>
        <fullName evidence="3">SET domain-containing protein</fullName>
    </recommendedName>
</protein>
<feature type="region of interest" description="Disordered" evidence="2">
    <location>
        <begin position="312"/>
        <end position="361"/>
    </location>
</feature>
<dbReference type="AlphaFoldDB" id="I2H876"/>
<proteinExistence type="predicted"/>
<dbReference type="GO" id="GO:0070210">
    <property type="term" value="C:Rpd3L-Expanded complex"/>
    <property type="evidence" value="ECO:0007669"/>
    <property type="project" value="TreeGrafter"/>
</dbReference>
<dbReference type="InterPro" id="IPR013083">
    <property type="entry name" value="Znf_RING/FYVE/PHD"/>
</dbReference>
<dbReference type="Gene3D" id="2.170.270.10">
    <property type="entry name" value="SET domain"/>
    <property type="match status" value="1"/>
</dbReference>
<dbReference type="KEGG" id="tbl:TBLA_0H02940"/>
<reference evidence="4 5" key="1">
    <citation type="journal article" date="2011" name="Proc. Natl. Acad. Sci. U.S.A.">
        <title>Evolutionary erosion of yeast sex chromosomes by mating-type switching accidents.</title>
        <authorList>
            <person name="Gordon J.L."/>
            <person name="Armisen D."/>
            <person name="Proux-Wera E."/>
            <person name="Oheigeartaigh S.S."/>
            <person name="Byrne K.P."/>
            <person name="Wolfe K.H."/>
        </authorList>
    </citation>
    <scope>NUCLEOTIDE SEQUENCE [LARGE SCALE GENOMIC DNA]</scope>
    <source>
        <strain evidence="5">ATCC 34711 / CBS 6284 / DSM 70876 / NBRC 10599 / NRRL Y-10934 / UCD 77-7</strain>
    </source>
</reference>
<dbReference type="PANTHER" id="PTHR46462:SF3">
    <property type="entry name" value="UPSET, ISOFORM A"/>
    <property type="match status" value="1"/>
</dbReference>
<accession>I2H876</accession>
<dbReference type="OrthoDB" id="20872at2759"/>
<dbReference type="GO" id="GO:0006355">
    <property type="term" value="P:regulation of DNA-templated transcription"/>
    <property type="evidence" value="ECO:0007669"/>
    <property type="project" value="TreeGrafter"/>
</dbReference>
<dbReference type="PANTHER" id="PTHR46462">
    <property type="entry name" value="UPSET, ISOFORM A"/>
    <property type="match status" value="1"/>
</dbReference>
<dbReference type="PROSITE" id="PS50280">
    <property type="entry name" value="SET"/>
    <property type="match status" value="1"/>
</dbReference>
<feature type="compositionally biased region" description="Polar residues" evidence="2">
    <location>
        <begin position="329"/>
        <end position="357"/>
    </location>
</feature>
<organism evidence="4 5">
    <name type="scientific">Henningerozyma blattae (strain ATCC 34711 / CBS 6284 / DSM 70876 / NBRC 10599 / NRRL Y-10934 / UCD 77-7)</name>
    <name type="common">Yeast</name>
    <name type="synonym">Tetrapisispora blattae</name>
    <dbReference type="NCBI Taxonomy" id="1071380"/>
    <lineage>
        <taxon>Eukaryota</taxon>
        <taxon>Fungi</taxon>
        <taxon>Dikarya</taxon>
        <taxon>Ascomycota</taxon>
        <taxon>Saccharomycotina</taxon>
        <taxon>Saccharomycetes</taxon>
        <taxon>Saccharomycetales</taxon>
        <taxon>Saccharomycetaceae</taxon>
        <taxon>Henningerozyma</taxon>
    </lineage>
</organism>
<dbReference type="Gene3D" id="3.30.40.10">
    <property type="entry name" value="Zinc/RING finger domain, C3HC4 (zinc finger)"/>
    <property type="match status" value="1"/>
</dbReference>
<keyword evidence="5" id="KW-1185">Reference proteome</keyword>
<sequence length="751" mass="84736">MSSYNSENQYSLLQNASLLLSLSHKNDKGKTDKSNTDKNYKLNITKEKRNGSIPINSVINHPIAPTIANVNNPIVPIAAKDNLIASENKNLMIENKRQLAADALAAAAIIPLPVKSKRKTQSLSKLKISNMVDNGMKINESTSNNISITPTNNTSCSFSDIINKNNDNNTSSAHTASNSLSPTNILEIKNSPHSSPTNLTNRNDSEMFMWSVPDSYLVDEDDFVITCICELDIDDGDLIKCQHCNRFQHKNCYIIGHINQISSTGILNDNSGKCDNKSSKIIETVHYCNICKPRRLNTKLVKEKQIDRIKQLASYPSPNVNNPTINNNQKRTSNVSVTSIGSSQHNNYVSENNSDGIKSSLPSSLGSSSLLSLNNVDQKHSNSYHNDTINFINKNLTSISSVNLDTHPNNNNNTSNFNMHHNINNILNTIDSTEATNHNYNINTPRRQIFKDKYVQNFILHHKNDDWVISYPSNIFTPIPMERRPLSTSSIFSSPILNTNRSANNSDDDDLTTNSYNNTNIVASSKLGVFLKSPCGEGEFLQEIFGEIDFQKNYISNPKNYYRMWAVPKPKYIFHDHWPLFINCKTNNNLTKFIRRSCNPNVTMSTIRLSNIQANGSISSQTSKSVDEEVKFVLKSLRPIDIDEEITIGWQWDLRHPIWKLINKTCTFESLSQIEKFNLILSIDAILSSYECACQKNDPNCMLLTVKSYSNGLHLKSKSTFKEVLNERLQLQQHKKTKHVQKNLSQNRISK</sequence>
<keyword evidence="1" id="KW-0156">Chromatin regulator</keyword>
<dbReference type="EMBL" id="HE806323">
    <property type="protein sequence ID" value="CCH62578.1"/>
    <property type="molecule type" value="Genomic_DNA"/>
</dbReference>